<evidence type="ECO:0000256" key="2">
    <source>
        <dbReference type="SAM" id="Coils"/>
    </source>
</evidence>
<dbReference type="Proteomes" id="UP000789901">
    <property type="component" value="Unassembled WGS sequence"/>
</dbReference>
<keyword evidence="5" id="KW-1185">Reference proteome</keyword>
<dbReference type="InterPro" id="IPR009053">
    <property type="entry name" value="Prefoldin"/>
</dbReference>
<dbReference type="Pfam" id="PF02996">
    <property type="entry name" value="Prefoldin"/>
    <property type="match status" value="1"/>
</dbReference>
<dbReference type="PANTHER" id="PTHR12674">
    <property type="entry name" value="PREFOLDIN SUBUNIT 5"/>
    <property type="match status" value="1"/>
</dbReference>
<dbReference type="SUPFAM" id="SSF46579">
    <property type="entry name" value="Prefoldin"/>
    <property type="match status" value="1"/>
</dbReference>
<dbReference type="CDD" id="cd23157">
    <property type="entry name" value="Prefoldin_5"/>
    <property type="match status" value="1"/>
</dbReference>
<sequence>MGKRRPKKPPRRPTVLEEEMSTVPKQQTIELGDLDLPQLVEVKKQLDEELSHLTASFGKLKQAQSRFQDCIDSLQNVKARATGELLETDKVIVDVGTGYYVEKTSDDAVKFYSDKVEFVKKNLDKLQETINTKQNNLR</sequence>
<comment type="caution">
    <text evidence="4">The sequence shown here is derived from an EMBL/GenBank/DDBJ whole genome shotgun (WGS) entry which is preliminary data.</text>
</comment>
<feature type="region of interest" description="Disordered" evidence="3">
    <location>
        <begin position="1"/>
        <end position="21"/>
    </location>
</feature>
<accession>A0ABN7V8R8</accession>
<dbReference type="EMBL" id="CAJVQB010010271">
    <property type="protein sequence ID" value="CAG8738297.1"/>
    <property type="molecule type" value="Genomic_DNA"/>
</dbReference>
<evidence type="ECO:0000313" key="5">
    <source>
        <dbReference type="Proteomes" id="UP000789901"/>
    </source>
</evidence>
<dbReference type="NCBIfam" id="TIGR00293">
    <property type="entry name" value="prefoldin subunit alpha"/>
    <property type="match status" value="1"/>
</dbReference>
<dbReference type="Gene3D" id="1.10.287.370">
    <property type="match status" value="2"/>
</dbReference>
<organism evidence="4 5">
    <name type="scientific">Gigaspora margarita</name>
    <dbReference type="NCBI Taxonomy" id="4874"/>
    <lineage>
        <taxon>Eukaryota</taxon>
        <taxon>Fungi</taxon>
        <taxon>Fungi incertae sedis</taxon>
        <taxon>Mucoromycota</taxon>
        <taxon>Glomeromycotina</taxon>
        <taxon>Glomeromycetes</taxon>
        <taxon>Diversisporales</taxon>
        <taxon>Gigasporaceae</taxon>
        <taxon>Gigaspora</taxon>
    </lineage>
</organism>
<reference evidence="4 5" key="1">
    <citation type="submission" date="2021-06" db="EMBL/GenBank/DDBJ databases">
        <authorList>
            <person name="Kallberg Y."/>
            <person name="Tangrot J."/>
            <person name="Rosling A."/>
        </authorList>
    </citation>
    <scope>NUCLEOTIDE SEQUENCE [LARGE SCALE GENOMIC DNA]</scope>
    <source>
        <strain evidence="4 5">120-4 pot B 10/14</strain>
    </source>
</reference>
<keyword evidence="2" id="KW-0175">Coiled coil</keyword>
<comment type="similarity">
    <text evidence="1">Belongs to the prefoldin subunit alpha family.</text>
</comment>
<feature type="coiled-coil region" evidence="2">
    <location>
        <begin position="109"/>
        <end position="136"/>
    </location>
</feature>
<feature type="compositionally biased region" description="Basic residues" evidence="3">
    <location>
        <begin position="1"/>
        <end position="11"/>
    </location>
</feature>
<dbReference type="InterPro" id="IPR011599">
    <property type="entry name" value="PFD_alpha_archaea"/>
</dbReference>
<name>A0ABN7V8R8_GIGMA</name>
<dbReference type="InterPro" id="IPR004127">
    <property type="entry name" value="Prefoldin_subunit_alpha"/>
</dbReference>
<evidence type="ECO:0000256" key="1">
    <source>
        <dbReference type="ARBA" id="ARBA00010048"/>
    </source>
</evidence>
<dbReference type="PANTHER" id="PTHR12674:SF2">
    <property type="entry name" value="PREFOLDIN SUBUNIT 5"/>
    <property type="match status" value="1"/>
</dbReference>
<proteinExistence type="inferred from homology"/>
<feature type="non-terminal residue" evidence="4">
    <location>
        <position position="138"/>
    </location>
</feature>
<evidence type="ECO:0000256" key="3">
    <source>
        <dbReference type="SAM" id="MobiDB-lite"/>
    </source>
</evidence>
<gene>
    <name evidence="4" type="ORF">GMARGA_LOCUS15107</name>
</gene>
<protein>
    <submittedName>
        <fullName evidence="4">39613_t:CDS:1</fullName>
    </submittedName>
</protein>
<evidence type="ECO:0000313" key="4">
    <source>
        <dbReference type="EMBL" id="CAG8738297.1"/>
    </source>
</evidence>